<evidence type="ECO:0000313" key="4">
    <source>
        <dbReference type="EMBL" id="KRZ41593.1"/>
    </source>
</evidence>
<dbReference type="EMBL" id="JYDR01000027">
    <property type="protein sequence ID" value="KRY74258.1"/>
    <property type="molecule type" value="Genomic_DNA"/>
</dbReference>
<dbReference type="Proteomes" id="UP000054826">
    <property type="component" value="Unassembled WGS sequence"/>
</dbReference>
<evidence type="ECO:0000313" key="5">
    <source>
        <dbReference type="Proteomes" id="UP000054632"/>
    </source>
</evidence>
<keyword evidence="6" id="KW-1185">Reference proteome</keyword>
<gene>
    <name evidence="2" type="ORF">T4A_3037</name>
    <name evidence="3" type="ORF">T4B_14113</name>
    <name evidence="4" type="ORF">T4C_3319</name>
</gene>
<comment type="caution">
    <text evidence="4">The sequence shown here is derived from an EMBL/GenBank/DDBJ whole genome shotgun (WGS) entry which is preliminary data.</text>
</comment>
<name>A0A0V1K2Y5_TRIPS</name>
<evidence type="ECO:0000313" key="6">
    <source>
        <dbReference type="Proteomes" id="UP000054805"/>
    </source>
</evidence>
<feature type="region of interest" description="Disordered" evidence="1">
    <location>
        <begin position="235"/>
        <end position="275"/>
    </location>
</feature>
<accession>A0A0V1K2Y5</accession>
<feature type="region of interest" description="Disordered" evidence="1">
    <location>
        <begin position="55"/>
        <end position="74"/>
    </location>
</feature>
<dbReference type="EMBL" id="JYDS01000285">
    <property type="protein sequence ID" value="KRZ18526.1"/>
    <property type="molecule type" value="Genomic_DNA"/>
</dbReference>
<reference evidence="5 6" key="1">
    <citation type="submission" date="2015-01" db="EMBL/GenBank/DDBJ databases">
        <title>Evolution of Trichinella species and genotypes.</title>
        <authorList>
            <person name="Korhonen P.K."/>
            <person name="Edoardo P."/>
            <person name="Giuseppe L.R."/>
            <person name="Gasser R.B."/>
        </authorList>
    </citation>
    <scope>NUCLEOTIDE SEQUENCE [LARGE SCALE GENOMIC DNA]</scope>
    <source>
        <strain evidence="2">ISS13</strain>
        <strain evidence="4">ISS176</strain>
        <strain evidence="3">ISS588</strain>
    </source>
</reference>
<proteinExistence type="predicted"/>
<dbReference type="AlphaFoldDB" id="A0A0V1K2Y5"/>
<dbReference type="EMBL" id="JYDV01000019">
    <property type="protein sequence ID" value="KRZ41593.1"/>
    <property type="molecule type" value="Genomic_DNA"/>
</dbReference>
<feature type="compositionally biased region" description="Polar residues" evidence="1">
    <location>
        <begin position="244"/>
        <end position="255"/>
    </location>
</feature>
<evidence type="ECO:0000313" key="3">
    <source>
        <dbReference type="EMBL" id="KRZ18526.1"/>
    </source>
</evidence>
<sequence length="275" mass="30986">MSKLTPWSSWSASTRQYSSSDTKKSASTDQASILVAAAFCAQLVQLFREVLTAPSMPQTSSERKGNSTLALFPSQPQSIPRKKYLKSKTTSYKLGQQKHSHTIYKYTLIASSSVNRYHHHKSRYILPYPCSSVRYNAVAAGLYFHDSSKSSLTPQKILFCNEHEVSDSGTVGCCCDGGDCWYGFGWCPWYGLSPQLLIVREDKDLNLLRCCILCCVSLAKHERSHHKVNRECNDRRDSLETESDPPTNDGSTLQLHTKGEEEEEEACEQYGKKFQ</sequence>
<evidence type="ECO:0000313" key="7">
    <source>
        <dbReference type="Proteomes" id="UP000054826"/>
    </source>
</evidence>
<dbReference type="Proteomes" id="UP000054805">
    <property type="component" value="Unassembled WGS sequence"/>
</dbReference>
<organism evidence="4 7">
    <name type="scientific">Trichinella pseudospiralis</name>
    <name type="common">Parasitic roundworm</name>
    <dbReference type="NCBI Taxonomy" id="6337"/>
    <lineage>
        <taxon>Eukaryota</taxon>
        <taxon>Metazoa</taxon>
        <taxon>Ecdysozoa</taxon>
        <taxon>Nematoda</taxon>
        <taxon>Enoplea</taxon>
        <taxon>Dorylaimia</taxon>
        <taxon>Trichinellida</taxon>
        <taxon>Trichinellidae</taxon>
        <taxon>Trichinella</taxon>
    </lineage>
</organism>
<protein>
    <submittedName>
        <fullName evidence="4">Uncharacterized protein</fullName>
    </submittedName>
</protein>
<evidence type="ECO:0000313" key="2">
    <source>
        <dbReference type="EMBL" id="KRY74258.1"/>
    </source>
</evidence>
<evidence type="ECO:0000256" key="1">
    <source>
        <dbReference type="SAM" id="MobiDB-lite"/>
    </source>
</evidence>
<dbReference type="Proteomes" id="UP000054632">
    <property type="component" value="Unassembled WGS sequence"/>
</dbReference>